<dbReference type="AlphaFoldDB" id="A0A411H940"/>
<dbReference type="Gene3D" id="1.20.5.990">
    <property type="entry name" value="Nemo cc2-lz domain - 1d5 darpin complex"/>
    <property type="match status" value="1"/>
</dbReference>
<organism evidence="5">
    <name type="scientific">Ruditapes philippinarum</name>
    <name type="common">Japanese carpet shell</name>
    <name type="synonym">Venerupis philippinarum</name>
    <dbReference type="NCBI Taxonomy" id="129788"/>
    <lineage>
        <taxon>Eukaryota</taxon>
        <taxon>Metazoa</taxon>
        <taxon>Spiralia</taxon>
        <taxon>Lophotrochozoa</taxon>
        <taxon>Mollusca</taxon>
        <taxon>Bivalvia</taxon>
        <taxon>Autobranchia</taxon>
        <taxon>Heteroconchia</taxon>
        <taxon>Euheterodonta</taxon>
        <taxon>Imparidentia</taxon>
        <taxon>Neoheterodontei</taxon>
        <taxon>Venerida</taxon>
        <taxon>Veneroidea</taxon>
        <taxon>Veneridae</taxon>
        <taxon>Ruditapes</taxon>
    </lineage>
</organism>
<evidence type="ECO:0000313" key="5">
    <source>
        <dbReference type="EMBL" id="QBB20027.1"/>
    </source>
</evidence>
<dbReference type="InterPro" id="IPR032419">
    <property type="entry name" value="CC2-LZ_dom"/>
</dbReference>
<feature type="region of interest" description="Disordered" evidence="3">
    <location>
        <begin position="42"/>
        <end position="64"/>
    </location>
</feature>
<accession>A0A411H940</accession>
<keyword evidence="1 2" id="KW-0175">Coiled coil</keyword>
<sequence length="290" mass="33077">MRPVVLHVELEDQKRSTTRAISERDRIKREAENATSVISALRSENRDLRRRVESGPSHESSETINALKAQIRICTEDFESERKDRERAVSKVSRLEHELERVRKENENLKREAIRRQTSPQIQTPYNDPFYHYQSSGGPHGNFTNEGLAARGVSRLQPVDQTQQINLDRYNVIDGKDLLADGEDHVTKSARSKDNYDQQDSEQTSAVGLRKTNDDDYQSLNASSISSKDRCSLSPKHSPRNSRGNSPVSKNTQQIVVANTDDNLRCPKCNKEFTSDEHPELLEHMDSCAY</sequence>
<feature type="domain" description="NF-kappa-B essential modulator NEMO CC2-LZ" evidence="4">
    <location>
        <begin position="14"/>
        <end position="110"/>
    </location>
</feature>
<evidence type="ECO:0000256" key="1">
    <source>
        <dbReference type="ARBA" id="ARBA00023054"/>
    </source>
</evidence>
<feature type="coiled-coil region" evidence="2">
    <location>
        <begin position="85"/>
        <end position="119"/>
    </location>
</feature>
<evidence type="ECO:0000256" key="2">
    <source>
        <dbReference type="SAM" id="Coils"/>
    </source>
</evidence>
<feature type="compositionally biased region" description="Basic and acidic residues" evidence="3">
    <location>
        <begin position="187"/>
        <end position="196"/>
    </location>
</feature>
<feature type="compositionally biased region" description="Polar residues" evidence="3">
    <location>
        <begin position="241"/>
        <end position="254"/>
    </location>
</feature>
<protein>
    <submittedName>
        <fullName evidence="5">TNFAIP3-interacting protein 1</fullName>
    </submittedName>
</protein>
<dbReference type="GO" id="GO:0051896">
    <property type="term" value="P:regulation of phosphatidylinositol 3-kinase/protein kinase B signal transduction"/>
    <property type="evidence" value="ECO:0007669"/>
    <property type="project" value="InterPro"/>
</dbReference>
<name>A0A411H940_RUDPH</name>
<proteinExistence type="evidence at transcript level"/>
<evidence type="ECO:0000259" key="4">
    <source>
        <dbReference type="Pfam" id="PF16516"/>
    </source>
</evidence>
<dbReference type="PANTHER" id="PTHR31838">
    <property type="entry name" value="CENTROSOMAL PROTEIN OF 55 KDA"/>
    <property type="match status" value="1"/>
</dbReference>
<evidence type="ECO:0000256" key="3">
    <source>
        <dbReference type="SAM" id="MobiDB-lite"/>
    </source>
</evidence>
<dbReference type="PANTHER" id="PTHR31838:SF1">
    <property type="entry name" value="CENTROSOMAL PROTEIN OF 55 KDA"/>
    <property type="match status" value="1"/>
</dbReference>
<dbReference type="Pfam" id="PF16516">
    <property type="entry name" value="CC2-LZ"/>
    <property type="match status" value="1"/>
</dbReference>
<feature type="region of interest" description="Disordered" evidence="3">
    <location>
        <begin position="187"/>
        <end position="254"/>
    </location>
</feature>
<dbReference type="EMBL" id="MH507510">
    <property type="protein sequence ID" value="QBB20027.1"/>
    <property type="molecule type" value="mRNA"/>
</dbReference>
<dbReference type="GO" id="GO:0000281">
    <property type="term" value="P:mitotic cytokinesis"/>
    <property type="evidence" value="ECO:0007669"/>
    <property type="project" value="InterPro"/>
</dbReference>
<reference evidence="5" key="1">
    <citation type="submission" date="2018-06" db="EMBL/GenBank/DDBJ databases">
        <authorList>
            <person name="Hu G."/>
        </authorList>
    </citation>
    <scope>NUCLEOTIDE SEQUENCE</scope>
</reference>
<dbReference type="InterPro" id="IPR038926">
    <property type="entry name" value="CEP55"/>
</dbReference>
<feature type="compositionally biased region" description="Basic and acidic residues" evidence="3">
    <location>
        <begin position="43"/>
        <end position="53"/>
    </location>
</feature>